<evidence type="ECO:0000256" key="3">
    <source>
        <dbReference type="ARBA" id="ARBA00023026"/>
    </source>
</evidence>
<accession>A0A366LVJ9</accession>
<evidence type="ECO:0000256" key="1">
    <source>
        <dbReference type="ARBA" id="ARBA00004613"/>
    </source>
</evidence>
<gene>
    <name evidence="4" type="ORF">DP939_25015</name>
</gene>
<keyword evidence="2" id="KW-0964">Secreted</keyword>
<comment type="subcellular location">
    <subcellularLocation>
        <location evidence="1">Secreted</location>
    </subcellularLocation>
</comment>
<evidence type="ECO:0000256" key="2">
    <source>
        <dbReference type="ARBA" id="ARBA00022525"/>
    </source>
</evidence>
<comment type="caution">
    <text evidence="4">The sequence shown here is derived from an EMBL/GenBank/DDBJ whole genome shotgun (WGS) entry which is preliminary data.</text>
</comment>
<dbReference type="GO" id="GO:0005576">
    <property type="term" value="C:extracellular region"/>
    <property type="evidence" value="ECO:0007669"/>
    <property type="project" value="UniProtKB-SubCell"/>
</dbReference>
<keyword evidence="3" id="KW-0843">Virulence</keyword>
<protein>
    <submittedName>
        <fullName evidence="4">Uncharacterized protein</fullName>
    </submittedName>
</protein>
<keyword evidence="5" id="KW-1185">Reference proteome</keyword>
<evidence type="ECO:0000313" key="5">
    <source>
        <dbReference type="Proteomes" id="UP000253303"/>
    </source>
</evidence>
<reference evidence="4 5" key="1">
    <citation type="submission" date="2018-06" db="EMBL/GenBank/DDBJ databases">
        <title>Sphaerisporangium craniellae sp. nov., isolated from a marine sponge in the South China Sea.</title>
        <authorList>
            <person name="Li L."/>
        </authorList>
    </citation>
    <scope>NUCLEOTIDE SEQUENCE [LARGE SCALE GENOMIC DNA]</scope>
    <source>
        <strain evidence="4 5">LHW63015</strain>
    </source>
</reference>
<dbReference type="EMBL" id="QMEY01000012">
    <property type="protein sequence ID" value="RBQ17212.1"/>
    <property type="molecule type" value="Genomic_DNA"/>
</dbReference>
<dbReference type="Proteomes" id="UP000253303">
    <property type="component" value="Unassembled WGS sequence"/>
</dbReference>
<proteinExistence type="predicted"/>
<sequence length="294" mass="32539">MTRRSWRRPGRPRTHDVRTFFFDEQGGCWRALVRVKVDIERRLIVSKTDHFTDMVNATVNAPEGPDQASFDPTQITGIQAADPSAKVNQIAAPTAGDHGEARLSYPIELPAGRAGMEPPLTVDYSSGAANGWMGVGWNLSVPSISIDTRWGVPRYDAKNETETYRLGGEQLTPVAHREAARPRTADKVFHQRVEGRFARFVRKGDSPKTYTWEVTEKSGTRWLYGGEGAVLADDAGNVFSWALREVRDPNGNTIRYQHAAVEDTGVANGSVAGRALYPKKITYTGRGTPTVRIR</sequence>
<dbReference type="Pfam" id="PF03534">
    <property type="entry name" value="SpvB"/>
    <property type="match status" value="1"/>
</dbReference>
<name>A0A366LVJ9_9ACTN</name>
<dbReference type="GO" id="GO:0005737">
    <property type="term" value="C:cytoplasm"/>
    <property type="evidence" value="ECO:0007669"/>
    <property type="project" value="InterPro"/>
</dbReference>
<evidence type="ECO:0000313" key="4">
    <source>
        <dbReference type="EMBL" id="RBQ17212.1"/>
    </source>
</evidence>
<dbReference type="InterPro" id="IPR003284">
    <property type="entry name" value="Sal_SpvB"/>
</dbReference>
<dbReference type="AlphaFoldDB" id="A0A366LVJ9"/>
<organism evidence="4 5">
    <name type="scientific">Spongiactinospora rosea</name>
    <dbReference type="NCBI Taxonomy" id="2248750"/>
    <lineage>
        <taxon>Bacteria</taxon>
        <taxon>Bacillati</taxon>
        <taxon>Actinomycetota</taxon>
        <taxon>Actinomycetes</taxon>
        <taxon>Streptosporangiales</taxon>
        <taxon>Streptosporangiaceae</taxon>
        <taxon>Spongiactinospora</taxon>
    </lineage>
</organism>